<dbReference type="GO" id="GO:0031175">
    <property type="term" value="P:neuron projection development"/>
    <property type="evidence" value="ECO:0007669"/>
    <property type="project" value="TreeGrafter"/>
</dbReference>
<keyword evidence="5" id="KW-1185">Reference proteome</keyword>
<dbReference type="OrthoDB" id="9937185at2759"/>
<dbReference type="InterPro" id="IPR026646">
    <property type="entry name" value="GPRIN2-like/GPRIN3"/>
</dbReference>
<comment type="function">
    <text evidence="1">May be involved in neurite outgrowth.</text>
</comment>
<dbReference type="PANTHER" id="PTHR15718:SF7">
    <property type="entry name" value="G PROTEIN-REGULATED INDUCER OF NEURITE OUTGROWTH 1"/>
    <property type="match status" value="1"/>
</dbReference>
<evidence type="ECO:0000259" key="3">
    <source>
        <dbReference type="Pfam" id="PF15235"/>
    </source>
</evidence>
<feature type="region of interest" description="Disordered" evidence="2">
    <location>
        <begin position="383"/>
        <end position="407"/>
    </location>
</feature>
<sequence length="427" mass="43622">GLAWENPSLSMGSAKEPERLQLLSRQAGAEDACEPGASSPGCLPVGECLPGSGCAAGSHATRTCCVAETEAQGTTTGPAAERKLPLPTGPAPDVLLPDAGVEPSVAAVTGSCGGPSGAAPACGPTEMGVPGTQENTVPVSPLLEPCLKAPSKDVGSAPAPAKHVAFVEPAAGTGAAELPRQEQAQGGTEIPAALGQGRAEGSPAQGADAGSSQQPRTAKLLCESYSFEVTPPPDTGTQDTGTQVDSRASLVSVALSPMSPPGGAAAFTFPKKELGSAAPPPVEPSKKDAEMQVSMPVETRSVATGPMTPVAKSPQASYPEVHVKGTVVEEAPEPIREVSWDEKGMTWEVYGASMEVEVLGMAIQKHLEKQIEEHGRQVVMTPQSTRTGSVKGAPRKGEAKRQPSVFRALLQNVRRPRCCSRAGPATE</sequence>
<proteinExistence type="predicted"/>
<dbReference type="AlphaFoldDB" id="A0A7K5GC20"/>
<organism evidence="4 5">
    <name type="scientific">Chunga burmeisteri</name>
    <name type="common">Black-legged seriema</name>
    <dbReference type="NCBI Taxonomy" id="1352770"/>
    <lineage>
        <taxon>Eukaryota</taxon>
        <taxon>Metazoa</taxon>
        <taxon>Chordata</taxon>
        <taxon>Craniata</taxon>
        <taxon>Vertebrata</taxon>
        <taxon>Euteleostomi</taxon>
        <taxon>Archelosauria</taxon>
        <taxon>Archosauria</taxon>
        <taxon>Dinosauria</taxon>
        <taxon>Saurischia</taxon>
        <taxon>Theropoda</taxon>
        <taxon>Coelurosauria</taxon>
        <taxon>Aves</taxon>
        <taxon>Neognathae</taxon>
        <taxon>Neoaves</taxon>
        <taxon>Telluraves</taxon>
        <taxon>Australaves</taxon>
        <taxon>Cariamiformes</taxon>
        <taxon>Cariamidae</taxon>
        <taxon>Chunga</taxon>
    </lineage>
</organism>
<dbReference type="GO" id="GO:0005886">
    <property type="term" value="C:plasma membrane"/>
    <property type="evidence" value="ECO:0007669"/>
    <property type="project" value="TreeGrafter"/>
</dbReference>
<evidence type="ECO:0000256" key="2">
    <source>
        <dbReference type="SAM" id="MobiDB-lite"/>
    </source>
</evidence>
<dbReference type="Pfam" id="PF15235">
    <property type="entry name" value="GRIN_C"/>
    <property type="match status" value="1"/>
</dbReference>
<feature type="region of interest" description="Disordered" evidence="2">
    <location>
        <begin position="172"/>
        <end position="216"/>
    </location>
</feature>
<feature type="non-terminal residue" evidence="4">
    <location>
        <position position="1"/>
    </location>
</feature>
<feature type="domain" description="G protein-regulated inducer of neurite outgrowth C-terminal" evidence="3">
    <location>
        <begin position="314"/>
        <end position="424"/>
    </location>
</feature>
<protein>
    <submittedName>
        <fullName evidence="4">GRIN1 protein</fullName>
    </submittedName>
</protein>
<accession>A0A7K5GC20</accession>
<gene>
    <name evidence="4" type="primary">Gprin1</name>
    <name evidence="4" type="ORF">CHUBUR_R09420</name>
</gene>
<dbReference type="EMBL" id="VZRC01000090">
    <property type="protein sequence ID" value="NWS54472.1"/>
    <property type="molecule type" value="Genomic_DNA"/>
</dbReference>
<dbReference type="PANTHER" id="PTHR15718">
    <property type="entry name" value="G PROTEIN-REGULATED INDUCER OF NEURITE OUTGROWTH C-TERMINAL DOMAIN-CONTAINING PROTEIN"/>
    <property type="match status" value="1"/>
</dbReference>
<evidence type="ECO:0000256" key="1">
    <source>
        <dbReference type="ARBA" id="ARBA00002358"/>
    </source>
</evidence>
<reference evidence="4 5" key="1">
    <citation type="submission" date="2019-09" db="EMBL/GenBank/DDBJ databases">
        <title>Bird 10,000 Genomes (B10K) Project - Family phase.</title>
        <authorList>
            <person name="Zhang G."/>
        </authorList>
    </citation>
    <scope>NUCLEOTIDE SEQUENCE [LARGE SCALE GENOMIC DNA]</scope>
    <source>
        <strain evidence="4">B10K-CU-031-22</strain>
    </source>
</reference>
<evidence type="ECO:0000313" key="5">
    <source>
        <dbReference type="Proteomes" id="UP000541181"/>
    </source>
</evidence>
<feature type="region of interest" description="Disordered" evidence="2">
    <location>
        <begin position="70"/>
        <end position="98"/>
    </location>
</feature>
<dbReference type="InterPro" id="IPR032745">
    <property type="entry name" value="GRIN_C"/>
</dbReference>
<dbReference type="Proteomes" id="UP000541181">
    <property type="component" value="Unassembled WGS sequence"/>
</dbReference>
<evidence type="ECO:0000313" key="4">
    <source>
        <dbReference type="EMBL" id="NWS54472.1"/>
    </source>
</evidence>
<feature type="non-terminal residue" evidence="4">
    <location>
        <position position="427"/>
    </location>
</feature>
<comment type="caution">
    <text evidence="4">The sequence shown here is derived from an EMBL/GenBank/DDBJ whole genome shotgun (WGS) entry which is preliminary data.</text>
</comment>
<name>A0A7K5GC20_9AVES</name>